<feature type="compositionally biased region" description="Basic and acidic residues" evidence="1">
    <location>
        <begin position="229"/>
        <end position="242"/>
    </location>
</feature>
<dbReference type="Gene3D" id="1.25.40.10">
    <property type="entry name" value="Tetratricopeptide repeat domain"/>
    <property type="match status" value="1"/>
</dbReference>
<keyword evidence="2" id="KW-0812">Transmembrane</keyword>
<feature type="compositionally biased region" description="Pro residues" evidence="1">
    <location>
        <begin position="622"/>
        <end position="636"/>
    </location>
</feature>
<feature type="region of interest" description="Disordered" evidence="1">
    <location>
        <begin position="229"/>
        <end position="564"/>
    </location>
</feature>
<feature type="compositionally biased region" description="Low complexity" evidence="1">
    <location>
        <begin position="262"/>
        <end position="275"/>
    </location>
</feature>
<dbReference type="SUPFAM" id="SSF49265">
    <property type="entry name" value="Fibronectin type III"/>
    <property type="match status" value="1"/>
</dbReference>
<dbReference type="InterPro" id="IPR011990">
    <property type="entry name" value="TPR-like_helical_dom_sf"/>
</dbReference>
<name>A0ABQ4EA42_9ACTN</name>
<dbReference type="InterPro" id="IPR013783">
    <property type="entry name" value="Ig-like_fold"/>
</dbReference>
<protein>
    <recommendedName>
        <fullName evidence="5">Tetratricopeptide repeat protein</fullName>
    </recommendedName>
</protein>
<keyword evidence="2" id="KW-0472">Membrane</keyword>
<feature type="compositionally biased region" description="Basic and acidic residues" evidence="1">
    <location>
        <begin position="387"/>
        <end position="403"/>
    </location>
</feature>
<gene>
    <name evidence="3" type="ORF">Pen02_65440</name>
</gene>
<evidence type="ECO:0008006" key="5">
    <source>
        <dbReference type="Google" id="ProtNLM"/>
    </source>
</evidence>
<evidence type="ECO:0000313" key="4">
    <source>
        <dbReference type="Proteomes" id="UP000646749"/>
    </source>
</evidence>
<dbReference type="EMBL" id="BONW01000039">
    <property type="protein sequence ID" value="GIG91608.1"/>
    <property type="molecule type" value="Genomic_DNA"/>
</dbReference>
<sequence length="729" mass="74901">MASGFGELTQQANALVAAGDLTGARNLLGPPLDAADPSPGHASAELAEAAGLQARVLVALGDAHAARGWAAFAYSASTRLYGAADQRTVATAATLAAVLHRVGSHSRAARLYRDVIIELTANDGPESLRVLAAHADLATVEYAQGECTLARNRLEDAWELHREVYGDGHPGGIRMLARLGAMQRDCGFFNQAHEHLALARELCREHLPADHPLATQVGALARAAADPDHVCADAGPEPDHPPHGGHGQHAAQWSPTPPQHGTPPQHAAPPAQHGTPARHAEPPPQHAAPSPEHGTPPPQHAAAPPHHDAPTWQPGQPSAATPFGGEPGHPEWQPGQPSAATPFGGEPGHPEWQPGQPSAATPFGGEPRHLDRPYRNGATAAAGPPSDGDHPPDAELPPRDELPPLRFPPPIPPRSTGTAPAGPTVPPPRLPPAPLVEPPPRWATPPTAGTVVPPPRTATDRAGSGFAPNGTGAALAGGMDGDPEHGWWPPDVARRTPDGDDDLADGPHRAPAPTDRWQPEHRSGSAAVAERPYPEPPGSGAVDLGEPDGVRQVGNLPERRSSRLPVRVHRPPATVRRMPTTVVAGLAVLVLLGTVAVVVGFGLAGGDDPAPPAPGVATTAPAAPPGTPPPAAPGTPPGSVTLADNRSSVTLGWSYPNGAKGPVVLAGGRAGQELRPFQELPAGSTGYVVYGLDARGDYCFSVAVVYSESVVGEAEPVCTDRPGGSPAAR</sequence>
<evidence type="ECO:0000256" key="1">
    <source>
        <dbReference type="SAM" id="MobiDB-lite"/>
    </source>
</evidence>
<comment type="caution">
    <text evidence="3">The sequence shown here is derived from an EMBL/GenBank/DDBJ whole genome shotgun (WGS) entry which is preliminary data.</text>
</comment>
<keyword evidence="4" id="KW-1185">Reference proteome</keyword>
<dbReference type="SUPFAM" id="SSF48452">
    <property type="entry name" value="TPR-like"/>
    <property type="match status" value="1"/>
</dbReference>
<feature type="compositionally biased region" description="Pro residues" evidence="1">
    <location>
        <begin position="423"/>
        <end position="443"/>
    </location>
</feature>
<dbReference type="InterPro" id="IPR036116">
    <property type="entry name" value="FN3_sf"/>
</dbReference>
<reference evidence="3 4" key="1">
    <citation type="submission" date="2021-01" db="EMBL/GenBank/DDBJ databases">
        <title>Whole genome shotgun sequence of Plantactinospora endophytica NBRC 110450.</title>
        <authorList>
            <person name="Komaki H."/>
            <person name="Tamura T."/>
        </authorList>
    </citation>
    <scope>NUCLEOTIDE SEQUENCE [LARGE SCALE GENOMIC DNA]</scope>
    <source>
        <strain evidence="3 4">NBRC 110450</strain>
    </source>
</reference>
<dbReference type="Proteomes" id="UP000646749">
    <property type="component" value="Unassembled WGS sequence"/>
</dbReference>
<evidence type="ECO:0000256" key="2">
    <source>
        <dbReference type="SAM" id="Phobius"/>
    </source>
</evidence>
<feature type="transmembrane region" description="Helical" evidence="2">
    <location>
        <begin position="582"/>
        <end position="604"/>
    </location>
</feature>
<accession>A0ABQ4EA42</accession>
<dbReference type="Gene3D" id="2.60.40.10">
    <property type="entry name" value="Immunoglobulins"/>
    <property type="match status" value="1"/>
</dbReference>
<organism evidence="3 4">
    <name type="scientific">Plantactinospora endophytica</name>
    <dbReference type="NCBI Taxonomy" id="673535"/>
    <lineage>
        <taxon>Bacteria</taxon>
        <taxon>Bacillati</taxon>
        <taxon>Actinomycetota</taxon>
        <taxon>Actinomycetes</taxon>
        <taxon>Micromonosporales</taxon>
        <taxon>Micromonosporaceae</taxon>
        <taxon>Plantactinospora</taxon>
    </lineage>
</organism>
<dbReference type="Pfam" id="PF13374">
    <property type="entry name" value="TPR_10"/>
    <property type="match status" value="1"/>
</dbReference>
<evidence type="ECO:0000313" key="3">
    <source>
        <dbReference type="EMBL" id="GIG91608.1"/>
    </source>
</evidence>
<feature type="region of interest" description="Disordered" evidence="1">
    <location>
        <begin position="612"/>
        <end position="644"/>
    </location>
</feature>
<proteinExistence type="predicted"/>
<keyword evidence="2" id="KW-1133">Transmembrane helix</keyword>